<gene>
    <name evidence="2" type="ORF">bcere0026_17210</name>
</gene>
<feature type="domain" description="AB hydrolase-1" evidence="1">
    <location>
        <begin position="29"/>
        <end position="250"/>
    </location>
</feature>
<dbReference type="SUPFAM" id="SSF53474">
    <property type="entry name" value="alpha/beta-Hydrolases"/>
    <property type="match status" value="1"/>
</dbReference>
<evidence type="ECO:0000313" key="2">
    <source>
        <dbReference type="EMBL" id="EEL71224.1"/>
    </source>
</evidence>
<dbReference type="EMBL" id="ACMP01000060">
    <property type="protein sequence ID" value="EEL71224.1"/>
    <property type="molecule type" value="Genomic_DNA"/>
</dbReference>
<protein>
    <recommendedName>
        <fullName evidence="1">AB hydrolase-1 domain-containing protein</fullName>
    </recommendedName>
</protein>
<comment type="caution">
    <text evidence="2">The sequence shown here is derived from an EMBL/GenBank/DDBJ whole genome shotgun (WGS) entry which is preliminary data.</text>
</comment>
<dbReference type="HOGENOM" id="CLU_020336_44_0_9"/>
<dbReference type="PANTHER" id="PTHR43798">
    <property type="entry name" value="MONOACYLGLYCEROL LIPASE"/>
    <property type="match status" value="1"/>
</dbReference>
<dbReference type="Pfam" id="PF12697">
    <property type="entry name" value="Abhydrolase_6"/>
    <property type="match status" value="1"/>
</dbReference>
<dbReference type="Proteomes" id="UP000001753">
    <property type="component" value="Chromosome"/>
</dbReference>
<dbReference type="InterPro" id="IPR029058">
    <property type="entry name" value="AB_hydrolase_fold"/>
</dbReference>
<sequence>MDGLTILIIRGNYMALQYKEFGDSSSPLMVFIHGGGVSGWMWDKQIKHFTNFHCLVPDLPEQGENSSKDHFSIHFSAEKIIELVKKKGKGKTVIVIGFSLGAQVLIAMLSMKPNLIQYAMINSALVKPIPFAKTLIRSLGLTYPLIKSKTFSKIQAKSMYIDEIQFDNYYHDSCQISKNTFVRILEENMSFTIPKSFENASSNILVTVGEHEKRIMKDSMTEILEGNPNCTGIIIPKVGHGISLANPKLFNTLIENWLKHDNLPEEVMTVN</sequence>
<proteinExistence type="predicted"/>
<dbReference type="InterPro" id="IPR000073">
    <property type="entry name" value="AB_hydrolase_1"/>
</dbReference>
<accession>C2XSQ3</accession>
<organism evidence="2">
    <name type="scientific">Bacillus mycoides</name>
    <dbReference type="NCBI Taxonomy" id="1405"/>
    <lineage>
        <taxon>Bacteria</taxon>
        <taxon>Bacillati</taxon>
        <taxon>Bacillota</taxon>
        <taxon>Bacilli</taxon>
        <taxon>Bacillales</taxon>
        <taxon>Bacillaceae</taxon>
        <taxon>Bacillus</taxon>
        <taxon>Bacillus cereus group</taxon>
    </lineage>
</organism>
<reference evidence="2" key="1">
    <citation type="journal article" date="2012" name="Genome Res.">
        <title>Genomic characterization of the Bacillus cereus sensu lato species: Backdrop to the evolution of Bacillus anthracis.</title>
        <authorList>
            <person name="Zwick M.E."/>
            <person name="Joseph S.J."/>
            <person name="Didelot X."/>
            <person name="Chen P.E."/>
            <person name="Bishop-Lilly K.A."/>
            <person name="Stewart A.C."/>
            <person name="Willner K."/>
            <person name="Nolan N."/>
            <person name="Lentz S."/>
            <person name="Thomason M.K."/>
            <person name="Sozhamannan S."/>
            <person name="Mateczun A.J."/>
            <person name="Du L."/>
            <person name="Read T.D."/>
        </authorList>
    </citation>
    <scope>NUCLEOTIDE SEQUENCE [LARGE SCALE GENOMIC DNA]</scope>
    <source>
        <strain evidence="2">AH603</strain>
    </source>
</reference>
<dbReference type="AlphaFoldDB" id="C2XSQ3"/>
<name>C2XSQ3_BACMY</name>
<dbReference type="InterPro" id="IPR050266">
    <property type="entry name" value="AB_hydrolase_sf"/>
</dbReference>
<dbReference type="Gene3D" id="3.40.50.1820">
    <property type="entry name" value="alpha/beta hydrolase"/>
    <property type="match status" value="1"/>
</dbReference>
<evidence type="ECO:0000259" key="1">
    <source>
        <dbReference type="Pfam" id="PF12697"/>
    </source>
</evidence>